<feature type="compositionally biased region" description="Pro residues" evidence="1">
    <location>
        <begin position="100"/>
        <end position="111"/>
    </location>
</feature>
<evidence type="ECO:0000313" key="2">
    <source>
        <dbReference type="EMBL" id="KAF1990828.1"/>
    </source>
</evidence>
<feature type="compositionally biased region" description="Polar residues" evidence="1">
    <location>
        <begin position="241"/>
        <end position="254"/>
    </location>
</feature>
<feature type="region of interest" description="Disordered" evidence="1">
    <location>
        <begin position="471"/>
        <end position="666"/>
    </location>
</feature>
<name>A0A6G1HD22_9PEZI</name>
<feature type="compositionally biased region" description="Basic and acidic residues" evidence="1">
    <location>
        <begin position="638"/>
        <end position="648"/>
    </location>
</feature>
<feature type="compositionally biased region" description="Pro residues" evidence="1">
    <location>
        <begin position="118"/>
        <end position="143"/>
    </location>
</feature>
<feature type="compositionally biased region" description="Polar residues" evidence="1">
    <location>
        <begin position="534"/>
        <end position="546"/>
    </location>
</feature>
<feature type="compositionally biased region" description="Low complexity" evidence="1">
    <location>
        <begin position="144"/>
        <end position="172"/>
    </location>
</feature>
<gene>
    <name evidence="2" type="ORF">K402DRAFT_204308</name>
</gene>
<dbReference type="AlphaFoldDB" id="A0A6G1HD22"/>
<feature type="region of interest" description="Disordered" evidence="1">
    <location>
        <begin position="360"/>
        <end position="380"/>
    </location>
</feature>
<feature type="compositionally biased region" description="Polar residues" evidence="1">
    <location>
        <begin position="573"/>
        <end position="594"/>
    </location>
</feature>
<feature type="compositionally biased region" description="Pro residues" evidence="1">
    <location>
        <begin position="201"/>
        <end position="237"/>
    </location>
</feature>
<dbReference type="Proteomes" id="UP000800041">
    <property type="component" value="Unassembled WGS sequence"/>
</dbReference>
<keyword evidence="3" id="KW-1185">Reference proteome</keyword>
<feature type="compositionally biased region" description="Pro residues" evidence="1">
    <location>
        <begin position="15"/>
        <end position="49"/>
    </location>
</feature>
<reference evidence="2" key="1">
    <citation type="journal article" date="2020" name="Stud. Mycol.">
        <title>101 Dothideomycetes genomes: a test case for predicting lifestyles and emergence of pathogens.</title>
        <authorList>
            <person name="Haridas S."/>
            <person name="Albert R."/>
            <person name="Binder M."/>
            <person name="Bloem J."/>
            <person name="Labutti K."/>
            <person name="Salamov A."/>
            <person name="Andreopoulos B."/>
            <person name="Baker S."/>
            <person name="Barry K."/>
            <person name="Bills G."/>
            <person name="Bluhm B."/>
            <person name="Cannon C."/>
            <person name="Castanera R."/>
            <person name="Culley D."/>
            <person name="Daum C."/>
            <person name="Ezra D."/>
            <person name="Gonzalez J."/>
            <person name="Henrissat B."/>
            <person name="Kuo A."/>
            <person name="Liang C."/>
            <person name="Lipzen A."/>
            <person name="Lutzoni F."/>
            <person name="Magnuson J."/>
            <person name="Mondo S."/>
            <person name="Nolan M."/>
            <person name="Ohm R."/>
            <person name="Pangilinan J."/>
            <person name="Park H.-J."/>
            <person name="Ramirez L."/>
            <person name="Alfaro M."/>
            <person name="Sun H."/>
            <person name="Tritt A."/>
            <person name="Yoshinaga Y."/>
            <person name="Zwiers L.-H."/>
            <person name="Turgeon B."/>
            <person name="Goodwin S."/>
            <person name="Spatafora J."/>
            <person name="Crous P."/>
            <person name="Grigoriev I."/>
        </authorList>
    </citation>
    <scope>NUCLEOTIDE SEQUENCE</scope>
    <source>
        <strain evidence="2">CBS 113979</strain>
    </source>
</reference>
<sequence>MYANGPPSGGGGRHPYPPPQQYGGPPPNYPQQPYPPHGGPAPVHHPPQPQYGQNSFQQPQYGRPPPDQGHQRGGGSAQHGHAPNSYSQKRQKGNPVITRYPPPPGYRPPPGHSALHQAPPPSQGYQQHPPPQQHGYPQPPYAPAPQANYQQPPPQEYHQPPNYHSPQNHQPPQNYPPSYPPQPQQGYQPPPQDQTTHGYQQPPPQSYPPPQAYQQAPPPHVYPPNQGPPNGSGPPPNYQQHGQPWQQPPYSSDHGQYGPHTPLKTPSTAGAGPDRTPTQGQPYGKESRISSRTASISTQHYASLTRDQLQAELKSDDVESFDFEGALWPTRDDQIDKDLSIGVILWHPAEKSHRALASTFAEAEEDEKEPKPKSIGNGDSVSKYFGLENSHEAYLNVRQTDHWHNVQSDPIFVEFTDTADTIPLDTVVANRRRDDVDDGVSAAQPMESDGMDNKPDIMNGLEQALSSSDNTITFEDKPKPSPTVNGTEKGAPGRDEQEDILARLGVTGPPKPIHGAPGPARGPPPTAQLPPQPHQNYSPPSASRYQDQAMGGYEAPLPPPPPPGRSPVYDPWQPQNEFNNGRHSPRSETSQHTAAGSDFGDSKQDRPVTKAATPPPLVRSESSNTRKRSYDTLESNDEEKIRQADDRITRHKRKQPKVDTAYSRRW</sequence>
<feature type="region of interest" description="Disordered" evidence="1">
    <location>
        <begin position="433"/>
        <end position="458"/>
    </location>
</feature>
<dbReference type="EMBL" id="ML977141">
    <property type="protein sequence ID" value="KAF1990828.1"/>
    <property type="molecule type" value="Genomic_DNA"/>
</dbReference>
<feature type="compositionally biased region" description="Pro residues" evidence="1">
    <location>
        <begin position="520"/>
        <end position="533"/>
    </location>
</feature>
<accession>A0A6G1HD22</accession>
<protein>
    <submittedName>
        <fullName evidence="2">Uncharacterized protein</fullName>
    </submittedName>
</protein>
<evidence type="ECO:0000256" key="1">
    <source>
        <dbReference type="SAM" id="MobiDB-lite"/>
    </source>
</evidence>
<evidence type="ECO:0000313" key="3">
    <source>
        <dbReference type="Proteomes" id="UP000800041"/>
    </source>
</evidence>
<feature type="compositionally biased region" description="Pro residues" evidence="1">
    <location>
        <begin position="556"/>
        <end position="565"/>
    </location>
</feature>
<feature type="region of interest" description="Disordered" evidence="1">
    <location>
        <begin position="1"/>
        <end position="296"/>
    </location>
</feature>
<organism evidence="2 3">
    <name type="scientific">Aulographum hederae CBS 113979</name>
    <dbReference type="NCBI Taxonomy" id="1176131"/>
    <lineage>
        <taxon>Eukaryota</taxon>
        <taxon>Fungi</taxon>
        <taxon>Dikarya</taxon>
        <taxon>Ascomycota</taxon>
        <taxon>Pezizomycotina</taxon>
        <taxon>Dothideomycetes</taxon>
        <taxon>Pleosporomycetidae</taxon>
        <taxon>Aulographales</taxon>
        <taxon>Aulographaceae</taxon>
    </lineage>
</organism>
<proteinExistence type="predicted"/>
<feature type="compositionally biased region" description="Pro residues" evidence="1">
    <location>
        <begin position="173"/>
        <end position="192"/>
    </location>
</feature>
<dbReference type="OrthoDB" id="5431222at2759"/>